<dbReference type="PANTHER" id="PTHR43708">
    <property type="entry name" value="CONSERVED EXPRESSED OXIDOREDUCTASE (EUROFUNG)"/>
    <property type="match status" value="1"/>
</dbReference>
<dbReference type="AlphaFoldDB" id="A0A146G473"/>
<dbReference type="EMBL" id="BDCO01000002">
    <property type="protein sequence ID" value="GAT31834.1"/>
    <property type="molecule type" value="Genomic_DNA"/>
</dbReference>
<name>A0A146G473_TERSA</name>
<comment type="caution">
    <text evidence="4">The sequence shown here is derived from an EMBL/GenBank/DDBJ whole genome shotgun (WGS) entry which is preliminary data.</text>
</comment>
<dbReference type="Proteomes" id="UP000076023">
    <property type="component" value="Unassembled WGS sequence"/>
</dbReference>
<dbReference type="SUPFAM" id="SSF51735">
    <property type="entry name" value="NAD(P)-binding Rossmann-fold domains"/>
    <property type="match status" value="1"/>
</dbReference>
<dbReference type="RefSeq" id="WP_075080544.1">
    <property type="nucleotide sequence ID" value="NZ_BDCO01000002.1"/>
</dbReference>
<dbReference type="InterPro" id="IPR036291">
    <property type="entry name" value="NAD(P)-bd_dom_sf"/>
</dbReference>
<dbReference type="Gene3D" id="3.30.360.10">
    <property type="entry name" value="Dihydrodipicolinate Reductase, domain 2"/>
    <property type="match status" value="1"/>
</dbReference>
<gene>
    <name evidence="4" type="ORF">TSACC_2228</name>
</gene>
<feature type="domain" description="Gfo/Idh/MocA-like oxidoreductase N-terminal" evidence="2">
    <location>
        <begin position="2"/>
        <end position="121"/>
    </location>
</feature>
<protein>
    <submittedName>
        <fullName evidence="4">Predicted dehydrogenase</fullName>
    </submittedName>
</protein>
<dbReference type="STRING" id="690879.TSACC_2228"/>
<evidence type="ECO:0000256" key="1">
    <source>
        <dbReference type="SAM" id="MobiDB-lite"/>
    </source>
</evidence>
<evidence type="ECO:0000313" key="5">
    <source>
        <dbReference type="Proteomes" id="UP000076023"/>
    </source>
</evidence>
<dbReference type="Pfam" id="PF02894">
    <property type="entry name" value="GFO_IDH_MocA_C"/>
    <property type="match status" value="1"/>
</dbReference>
<reference evidence="5" key="1">
    <citation type="journal article" date="2017" name="Genome Announc.">
        <title>Draft Genome Sequence of Terrimicrobium sacchariphilum NM-5T, a Facultative Anaerobic Soil Bacterium of the Class Spartobacteria.</title>
        <authorList>
            <person name="Qiu Y.L."/>
            <person name="Tourlousse D.M."/>
            <person name="Matsuura N."/>
            <person name="Ohashi A."/>
            <person name="Sekiguchi Y."/>
        </authorList>
    </citation>
    <scope>NUCLEOTIDE SEQUENCE [LARGE SCALE GENOMIC DNA]</scope>
    <source>
        <strain evidence="5">NM-5</strain>
    </source>
</reference>
<feature type="domain" description="Gfo/Idh/MocA-like oxidoreductase C-terminal" evidence="3">
    <location>
        <begin position="134"/>
        <end position="372"/>
    </location>
</feature>
<proteinExistence type="predicted"/>
<dbReference type="Gene3D" id="3.40.50.720">
    <property type="entry name" value="NAD(P)-binding Rossmann-like Domain"/>
    <property type="match status" value="1"/>
</dbReference>
<evidence type="ECO:0000259" key="3">
    <source>
        <dbReference type="Pfam" id="PF02894"/>
    </source>
</evidence>
<dbReference type="PANTHER" id="PTHR43708:SF8">
    <property type="entry name" value="OXIDOREDUCTASE"/>
    <property type="match status" value="1"/>
</dbReference>
<evidence type="ECO:0000313" key="4">
    <source>
        <dbReference type="EMBL" id="GAT31834.1"/>
    </source>
</evidence>
<evidence type="ECO:0000259" key="2">
    <source>
        <dbReference type="Pfam" id="PF01408"/>
    </source>
</evidence>
<dbReference type="InterPro" id="IPR000683">
    <property type="entry name" value="Gfo/Idh/MocA-like_OxRdtase_N"/>
</dbReference>
<organism evidence="4 5">
    <name type="scientific">Terrimicrobium sacchariphilum</name>
    <dbReference type="NCBI Taxonomy" id="690879"/>
    <lineage>
        <taxon>Bacteria</taxon>
        <taxon>Pseudomonadati</taxon>
        <taxon>Verrucomicrobiota</taxon>
        <taxon>Terrimicrobiia</taxon>
        <taxon>Terrimicrobiales</taxon>
        <taxon>Terrimicrobiaceae</taxon>
        <taxon>Terrimicrobium</taxon>
    </lineage>
</organism>
<dbReference type="InterPro" id="IPR051317">
    <property type="entry name" value="Gfo/Idh/MocA_oxidoreduct"/>
</dbReference>
<sequence>MKLAVIGAHNRGRISLLAHHPERGFSVVAVCGSSPDGLEVYRETIGAPVPFTADYRDIVGNPSIDAVFVCSPDHLHAEHACAALRAGKHVFLEKPMAVSIADCDRILKVHAESSARLYVGHNMRFFPSVQIMHQLITEGRIGRVEAIWCRHFVSYGGDAYFKDWHSERAYSHGLLLQKGAHDIDIIHHLGGAYTRRVVGMGKLSVYDKISDRRQADEPGRTHSEPPTWPPLSHVGLSPIVDIEDHSMLLLQLANGVQASYMQCHYSPDAHRNYTIIGTEGRIENYGDISRPGQPATVHLWNQRVSHQAAGHEVRTVPQLEGHHGGADRLMIEDFLSFLTNGTTLGASPQDARQAVAAGYLGTNSLREGSVPYDVP</sequence>
<keyword evidence="5" id="KW-1185">Reference proteome</keyword>
<dbReference type="InterPro" id="IPR004104">
    <property type="entry name" value="Gfo/Idh/MocA-like_OxRdtase_C"/>
</dbReference>
<feature type="compositionally biased region" description="Basic and acidic residues" evidence="1">
    <location>
        <begin position="211"/>
        <end position="223"/>
    </location>
</feature>
<dbReference type="GO" id="GO:0000166">
    <property type="term" value="F:nucleotide binding"/>
    <property type="evidence" value="ECO:0007669"/>
    <property type="project" value="InterPro"/>
</dbReference>
<accession>A0A146G473</accession>
<feature type="region of interest" description="Disordered" evidence="1">
    <location>
        <begin position="211"/>
        <end position="230"/>
    </location>
</feature>
<dbReference type="SUPFAM" id="SSF55347">
    <property type="entry name" value="Glyceraldehyde-3-phosphate dehydrogenase-like, C-terminal domain"/>
    <property type="match status" value="1"/>
</dbReference>
<dbReference type="InParanoid" id="A0A146G473"/>
<dbReference type="Pfam" id="PF01408">
    <property type="entry name" value="GFO_IDH_MocA"/>
    <property type="match status" value="1"/>
</dbReference>